<keyword evidence="1" id="KW-1133">Transmembrane helix</keyword>
<name>A0A9P5SAZ8_9FUNG</name>
<reference evidence="2" key="1">
    <citation type="journal article" date="2020" name="Fungal Divers.">
        <title>Resolving the Mortierellaceae phylogeny through synthesis of multi-gene phylogenetics and phylogenomics.</title>
        <authorList>
            <person name="Vandepol N."/>
            <person name="Liber J."/>
            <person name="Desiro A."/>
            <person name="Na H."/>
            <person name="Kennedy M."/>
            <person name="Barry K."/>
            <person name="Grigoriev I.V."/>
            <person name="Miller A.N."/>
            <person name="O'Donnell K."/>
            <person name="Stajich J.E."/>
            <person name="Bonito G."/>
        </authorList>
    </citation>
    <scope>NUCLEOTIDE SEQUENCE</scope>
    <source>
        <strain evidence="2">NVP1</strain>
    </source>
</reference>
<keyword evidence="1" id="KW-0472">Membrane</keyword>
<dbReference type="EMBL" id="JAAAUY010002087">
    <property type="protein sequence ID" value="KAF9315378.1"/>
    <property type="molecule type" value="Genomic_DNA"/>
</dbReference>
<dbReference type="AlphaFoldDB" id="A0A9P5SAZ8"/>
<dbReference type="Proteomes" id="UP000696485">
    <property type="component" value="Unassembled WGS sequence"/>
</dbReference>
<gene>
    <name evidence="2" type="ORF">BG006_003764</name>
</gene>
<accession>A0A9P5SAZ8</accession>
<proteinExistence type="predicted"/>
<sequence>MIALPGIKPNQYIAMSLHKYHLYKRRIAENFAINKDMKFVLGYTCSDCSTKNGWDLVLTLLTALGSVGGIAYTVLIFISQKLFEHSSDTK</sequence>
<feature type="non-terminal residue" evidence="2">
    <location>
        <position position="90"/>
    </location>
</feature>
<keyword evidence="1" id="KW-0812">Transmembrane</keyword>
<evidence type="ECO:0000256" key="1">
    <source>
        <dbReference type="SAM" id="Phobius"/>
    </source>
</evidence>
<evidence type="ECO:0000313" key="3">
    <source>
        <dbReference type="Proteomes" id="UP000696485"/>
    </source>
</evidence>
<feature type="transmembrane region" description="Helical" evidence="1">
    <location>
        <begin position="56"/>
        <end position="78"/>
    </location>
</feature>
<comment type="caution">
    <text evidence="2">The sequence shown here is derived from an EMBL/GenBank/DDBJ whole genome shotgun (WGS) entry which is preliminary data.</text>
</comment>
<evidence type="ECO:0000313" key="2">
    <source>
        <dbReference type="EMBL" id="KAF9315378.1"/>
    </source>
</evidence>
<keyword evidence="3" id="KW-1185">Reference proteome</keyword>
<organism evidence="2 3">
    <name type="scientific">Podila minutissima</name>
    <dbReference type="NCBI Taxonomy" id="64525"/>
    <lineage>
        <taxon>Eukaryota</taxon>
        <taxon>Fungi</taxon>
        <taxon>Fungi incertae sedis</taxon>
        <taxon>Mucoromycota</taxon>
        <taxon>Mortierellomycotina</taxon>
        <taxon>Mortierellomycetes</taxon>
        <taxon>Mortierellales</taxon>
        <taxon>Mortierellaceae</taxon>
        <taxon>Podila</taxon>
    </lineage>
</organism>
<protein>
    <submittedName>
        <fullName evidence="2">Uncharacterized protein</fullName>
    </submittedName>
</protein>